<dbReference type="PANTHER" id="PTHR30055:SF151">
    <property type="entry name" value="TRANSCRIPTIONAL REGULATORY PROTEIN"/>
    <property type="match status" value="1"/>
</dbReference>
<organism evidence="6 7">
    <name type="scientific">Antrihabitans cavernicola</name>
    <dbReference type="NCBI Taxonomy" id="2495913"/>
    <lineage>
        <taxon>Bacteria</taxon>
        <taxon>Bacillati</taxon>
        <taxon>Actinomycetota</taxon>
        <taxon>Actinomycetes</taxon>
        <taxon>Mycobacteriales</taxon>
        <taxon>Nocardiaceae</taxon>
        <taxon>Antrihabitans</taxon>
    </lineage>
</organism>
<accession>A0A5A7SF17</accession>
<dbReference type="EMBL" id="VLNY01000001">
    <property type="protein sequence ID" value="KAA0024720.1"/>
    <property type="molecule type" value="Genomic_DNA"/>
</dbReference>
<evidence type="ECO:0000313" key="7">
    <source>
        <dbReference type="Proteomes" id="UP000322244"/>
    </source>
</evidence>
<dbReference type="PROSITE" id="PS50977">
    <property type="entry name" value="HTH_TETR_2"/>
    <property type="match status" value="1"/>
</dbReference>
<protein>
    <submittedName>
        <fullName evidence="6">TetR/AcrR family transcriptional regulator</fullName>
    </submittedName>
</protein>
<proteinExistence type="predicted"/>
<evidence type="ECO:0000256" key="4">
    <source>
        <dbReference type="PROSITE-ProRule" id="PRU00335"/>
    </source>
</evidence>
<dbReference type="Proteomes" id="UP000322244">
    <property type="component" value="Unassembled WGS sequence"/>
</dbReference>
<dbReference type="GO" id="GO:0045892">
    <property type="term" value="P:negative regulation of DNA-templated transcription"/>
    <property type="evidence" value="ECO:0007669"/>
    <property type="project" value="InterPro"/>
</dbReference>
<comment type="caution">
    <text evidence="6">The sequence shown here is derived from an EMBL/GenBank/DDBJ whole genome shotgun (WGS) entry which is preliminary data.</text>
</comment>
<evidence type="ECO:0000259" key="5">
    <source>
        <dbReference type="PROSITE" id="PS50977"/>
    </source>
</evidence>
<evidence type="ECO:0000256" key="2">
    <source>
        <dbReference type="ARBA" id="ARBA00023125"/>
    </source>
</evidence>
<dbReference type="InterPro" id="IPR009057">
    <property type="entry name" value="Homeodomain-like_sf"/>
</dbReference>
<dbReference type="InterPro" id="IPR050109">
    <property type="entry name" value="HTH-type_TetR-like_transc_reg"/>
</dbReference>
<dbReference type="Pfam" id="PF00440">
    <property type="entry name" value="TetR_N"/>
    <property type="match status" value="1"/>
</dbReference>
<keyword evidence="7" id="KW-1185">Reference proteome</keyword>
<sequence>MTQEMAGGEVEIPDFLRQLWTGVDVARPGPKRGVDLATIAAAGVAIADAKGLAAVSMRNVAAELGLTSMALYRYVKSKEELVTLIVDEAFGIPDYADEPDASWRELLNAWAQANRGKLVQHPWVMEVAVNEPPLLPHQIAWMERGLAAFADTGLEQQEKLSSMLLVDVYVRGQTQLSVGFGGDTDAGELYGRRLMQLIDHERFPRITDALMSGALEDDNSDFAVDEFRFGLDTVFDGIAARIAARAS</sequence>
<evidence type="ECO:0000313" key="6">
    <source>
        <dbReference type="EMBL" id="KAA0024720.1"/>
    </source>
</evidence>
<dbReference type="OrthoDB" id="3614211at2"/>
<keyword evidence="1" id="KW-0805">Transcription regulation</keyword>
<dbReference type="AlphaFoldDB" id="A0A5A7SF17"/>
<name>A0A5A7SF17_9NOCA</name>
<feature type="domain" description="HTH tetR-type" evidence="5">
    <location>
        <begin position="33"/>
        <end position="93"/>
    </location>
</feature>
<dbReference type="PANTHER" id="PTHR30055">
    <property type="entry name" value="HTH-TYPE TRANSCRIPTIONAL REGULATOR RUTR"/>
    <property type="match status" value="1"/>
</dbReference>
<dbReference type="Gene3D" id="1.10.357.10">
    <property type="entry name" value="Tetracycline Repressor, domain 2"/>
    <property type="match status" value="1"/>
</dbReference>
<evidence type="ECO:0000256" key="1">
    <source>
        <dbReference type="ARBA" id="ARBA00023015"/>
    </source>
</evidence>
<dbReference type="GO" id="GO:0000976">
    <property type="term" value="F:transcription cis-regulatory region binding"/>
    <property type="evidence" value="ECO:0007669"/>
    <property type="project" value="TreeGrafter"/>
</dbReference>
<dbReference type="RefSeq" id="WP_149428495.1">
    <property type="nucleotide sequence ID" value="NZ_VLNY01000001.1"/>
</dbReference>
<reference evidence="6 7" key="1">
    <citation type="submission" date="2019-07" db="EMBL/GenBank/DDBJ databases">
        <title>Rhodococcus cavernicolus sp. nov., isolated from a cave.</title>
        <authorList>
            <person name="Lee S.D."/>
        </authorList>
    </citation>
    <scope>NUCLEOTIDE SEQUENCE [LARGE SCALE GENOMIC DNA]</scope>
    <source>
        <strain evidence="6 7">C1-24</strain>
    </source>
</reference>
<dbReference type="InterPro" id="IPR004111">
    <property type="entry name" value="Repressor_TetR_C"/>
</dbReference>
<dbReference type="GO" id="GO:0003700">
    <property type="term" value="F:DNA-binding transcription factor activity"/>
    <property type="evidence" value="ECO:0007669"/>
    <property type="project" value="TreeGrafter"/>
</dbReference>
<dbReference type="InterPro" id="IPR036271">
    <property type="entry name" value="Tet_transcr_reg_TetR-rel_C_sf"/>
</dbReference>
<keyword evidence="3" id="KW-0804">Transcription</keyword>
<evidence type="ECO:0000256" key="3">
    <source>
        <dbReference type="ARBA" id="ARBA00023163"/>
    </source>
</evidence>
<dbReference type="SUPFAM" id="SSF48498">
    <property type="entry name" value="Tetracyclin repressor-like, C-terminal domain"/>
    <property type="match status" value="1"/>
</dbReference>
<dbReference type="Gene3D" id="1.10.10.60">
    <property type="entry name" value="Homeodomain-like"/>
    <property type="match status" value="1"/>
</dbReference>
<dbReference type="InterPro" id="IPR001647">
    <property type="entry name" value="HTH_TetR"/>
</dbReference>
<dbReference type="Pfam" id="PF02909">
    <property type="entry name" value="TetR_C_1"/>
    <property type="match status" value="1"/>
</dbReference>
<feature type="DNA-binding region" description="H-T-H motif" evidence="4">
    <location>
        <begin position="56"/>
        <end position="75"/>
    </location>
</feature>
<gene>
    <name evidence="6" type="ORF">FOY51_01930</name>
</gene>
<dbReference type="SUPFAM" id="SSF46689">
    <property type="entry name" value="Homeodomain-like"/>
    <property type="match status" value="1"/>
</dbReference>
<keyword evidence="2 4" id="KW-0238">DNA-binding</keyword>